<dbReference type="InterPro" id="IPR013792">
    <property type="entry name" value="RNA3'P_cycl/enolpyr_Trfase_a/b"/>
</dbReference>
<feature type="region of interest" description="Disordered" evidence="8">
    <location>
        <begin position="1"/>
        <end position="20"/>
    </location>
</feature>
<comment type="caution">
    <text evidence="7">Lacks conserved residue(s) required for the propagation of feature annotation.</text>
</comment>
<feature type="binding site" evidence="7">
    <location>
        <position position="214"/>
    </location>
    <ligand>
        <name>3-phosphoshikimate</name>
        <dbReference type="ChEBI" id="CHEBI:145989"/>
    </ligand>
</feature>
<feature type="binding site" evidence="7">
    <location>
        <position position="185"/>
    </location>
    <ligand>
        <name>3-phosphoshikimate</name>
        <dbReference type="ChEBI" id="CHEBI:145989"/>
    </ligand>
</feature>
<protein>
    <recommendedName>
        <fullName evidence="7">3-phosphoshikimate 1-carboxyvinyltransferase</fullName>
        <ecNumber evidence="7">2.5.1.19</ecNumber>
    </recommendedName>
    <alternativeName>
        <fullName evidence="7">5-enolpyruvylshikimate-3-phosphate synthase</fullName>
        <shortName evidence="7">EPSP synthase</shortName>
        <shortName evidence="7">EPSPS</shortName>
    </alternativeName>
</protein>
<dbReference type="Gene3D" id="3.65.10.10">
    <property type="entry name" value="Enolpyruvate transferase domain"/>
    <property type="match status" value="2"/>
</dbReference>
<feature type="binding site" evidence="7">
    <location>
        <position position="42"/>
    </location>
    <ligand>
        <name>3-phosphoshikimate</name>
        <dbReference type="ChEBI" id="CHEBI:145989"/>
    </ligand>
</feature>
<reference evidence="10 11" key="1">
    <citation type="journal article" date="2019" name="Int. J. Syst. Evol. Microbiol.">
        <title>The Global Catalogue of Microorganisms (GCM) 10K type strain sequencing project: providing services to taxonomists for standard genome sequencing and annotation.</title>
        <authorList>
            <consortium name="The Broad Institute Genomics Platform"/>
            <consortium name="The Broad Institute Genome Sequencing Center for Infectious Disease"/>
            <person name="Wu L."/>
            <person name="Ma J."/>
        </authorList>
    </citation>
    <scope>NUCLEOTIDE SEQUENCE [LARGE SCALE GENOMIC DNA]</scope>
    <source>
        <strain evidence="10 11">JCM 16378</strain>
    </source>
</reference>
<feature type="binding site" evidence="7">
    <location>
        <position position="186"/>
    </location>
    <ligand>
        <name>3-phosphoshikimate</name>
        <dbReference type="ChEBI" id="CHEBI:145989"/>
    </ligand>
</feature>
<evidence type="ECO:0000256" key="1">
    <source>
        <dbReference type="ARBA" id="ARBA00004811"/>
    </source>
</evidence>
<feature type="domain" description="Enolpyruvate transferase" evidence="9">
    <location>
        <begin position="24"/>
        <end position="433"/>
    </location>
</feature>
<dbReference type="Proteomes" id="UP001501326">
    <property type="component" value="Unassembled WGS sequence"/>
</dbReference>
<feature type="binding site" evidence="7">
    <location>
        <position position="187"/>
    </location>
    <ligand>
        <name>3-phosphoshikimate</name>
        <dbReference type="ChEBI" id="CHEBI:145989"/>
    </ligand>
</feature>
<dbReference type="PANTHER" id="PTHR21090:SF5">
    <property type="entry name" value="PENTAFUNCTIONAL AROM POLYPEPTIDE"/>
    <property type="match status" value="1"/>
</dbReference>
<feature type="binding site" evidence="7">
    <location>
        <position position="360"/>
    </location>
    <ligand>
        <name>phosphoenolpyruvate</name>
        <dbReference type="ChEBI" id="CHEBI:58702"/>
    </ligand>
</feature>
<organism evidence="10 11">
    <name type="scientific">Pedococcus aerophilus</name>
    <dbReference type="NCBI Taxonomy" id="436356"/>
    <lineage>
        <taxon>Bacteria</taxon>
        <taxon>Bacillati</taxon>
        <taxon>Actinomycetota</taxon>
        <taxon>Actinomycetes</taxon>
        <taxon>Micrococcales</taxon>
        <taxon>Intrasporangiaceae</taxon>
        <taxon>Pedococcus</taxon>
    </lineage>
</organism>
<keyword evidence="4 7" id="KW-0808">Transferase</keyword>
<evidence type="ECO:0000313" key="11">
    <source>
        <dbReference type="Proteomes" id="UP001501326"/>
    </source>
</evidence>
<evidence type="ECO:0000256" key="3">
    <source>
        <dbReference type="ARBA" id="ARBA00022605"/>
    </source>
</evidence>
<feature type="binding site" evidence="7">
    <location>
        <position position="426"/>
    </location>
    <ligand>
        <name>phosphoenolpyruvate</name>
        <dbReference type="ChEBI" id="CHEBI:58702"/>
    </ligand>
</feature>
<keyword evidence="11" id="KW-1185">Reference proteome</keyword>
<comment type="catalytic activity">
    <reaction evidence="6">
        <text>3-phosphoshikimate + phosphoenolpyruvate = 5-O-(1-carboxyvinyl)-3-phosphoshikimate + phosphate</text>
        <dbReference type="Rhea" id="RHEA:21256"/>
        <dbReference type="ChEBI" id="CHEBI:43474"/>
        <dbReference type="ChEBI" id="CHEBI:57701"/>
        <dbReference type="ChEBI" id="CHEBI:58702"/>
        <dbReference type="ChEBI" id="CHEBI:145989"/>
        <dbReference type="EC" id="2.5.1.19"/>
    </reaction>
    <physiologicalReaction direction="left-to-right" evidence="6">
        <dbReference type="Rhea" id="RHEA:21257"/>
    </physiologicalReaction>
</comment>
<dbReference type="PROSITE" id="PS00885">
    <property type="entry name" value="EPSP_SYNTHASE_2"/>
    <property type="match status" value="1"/>
</dbReference>
<dbReference type="PANTHER" id="PTHR21090">
    <property type="entry name" value="AROM/DEHYDROQUINATE SYNTHASE"/>
    <property type="match status" value="1"/>
</dbReference>
<sequence length="454" mass="47236">MPSPDPVRPPARAVEGSWTVPTADGPVDADVVLPGSKSLTNRFLVLAALANGPSLLRRPLRSRDTLLMAQALRQLGAGIEDTTSHSGQLPDWVVTPATLRGDVQVDCGLAGTVMRFLPPVAALAAGPVTFDGDAQARVRPMGPVLEAMRALGADLDDGGRGTLPFTVRGRGSMPGGAVTLDASASSQFISALLLAGPRYDDGVTIHHEGEPVPSEPHIEMTIETLRDAGALIDDSVPNTWRVEPSEINALDVQVEPDLSNAAPFLAAGLVTGGRVTVPSWPHHTTQAGDAIRDILDAMGADVNLSREGLTVSGTGEVSGIDVDLHDASELTPVVAAVAALADSPTVIRGVAHIRGHETDRLAALARELGTLGTVVTETEDGLRIEPKPLRPSLFHTYADHRMVMAGAVLGLRCEGLVIEDAGTVAKTLPEFTQLWHHLVAPGTLGAPSTSAASA</sequence>
<keyword evidence="5 7" id="KW-0057">Aromatic amino acid biosynthesis</keyword>
<dbReference type="SUPFAM" id="SSF55205">
    <property type="entry name" value="EPT/RTPC-like"/>
    <property type="match status" value="1"/>
</dbReference>
<evidence type="ECO:0000256" key="5">
    <source>
        <dbReference type="ARBA" id="ARBA00023141"/>
    </source>
</evidence>
<comment type="pathway">
    <text evidence="1 7">Metabolic intermediate biosynthesis; chorismate biosynthesis; chorismate from D-erythrose 4-phosphate and phosphoenolpyruvate: step 6/7.</text>
</comment>
<evidence type="ECO:0000256" key="4">
    <source>
        <dbReference type="ARBA" id="ARBA00022679"/>
    </source>
</evidence>
<feature type="binding site" evidence="7">
    <location>
        <position position="37"/>
    </location>
    <ligand>
        <name>phosphoenolpyruvate</name>
        <dbReference type="ChEBI" id="CHEBI:58702"/>
    </ligand>
</feature>
<feature type="binding site" evidence="7">
    <location>
        <position position="139"/>
    </location>
    <ligand>
        <name>phosphoenolpyruvate</name>
        <dbReference type="ChEBI" id="CHEBI:58702"/>
    </ligand>
</feature>
<evidence type="ECO:0000256" key="2">
    <source>
        <dbReference type="ARBA" id="ARBA00009948"/>
    </source>
</evidence>
<comment type="caution">
    <text evidence="10">The sequence shown here is derived from an EMBL/GenBank/DDBJ whole genome shotgun (WGS) entry which is preliminary data.</text>
</comment>
<dbReference type="NCBIfam" id="TIGR01356">
    <property type="entry name" value="aroA"/>
    <property type="match status" value="1"/>
</dbReference>
<dbReference type="PIRSF" id="PIRSF000505">
    <property type="entry name" value="EPSPS"/>
    <property type="match status" value="1"/>
</dbReference>
<comment type="subcellular location">
    <subcellularLocation>
        <location evidence="7">Cytoplasm</location>
    </subcellularLocation>
</comment>
<comment type="function">
    <text evidence="7">Catalyzes the transfer of the enolpyruvyl moiety of phosphoenolpyruvate (PEP) to the 5-hydroxyl of shikimate-3-phosphate (S3P) to produce enolpyruvyl shikimate-3-phosphate and inorganic phosphate.</text>
</comment>
<keyword evidence="7" id="KW-0963">Cytoplasm</keyword>
<feature type="binding site" evidence="7">
    <location>
        <position position="187"/>
    </location>
    <ligand>
        <name>phosphoenolpyruvate</name>
        <dbReference type="ChEBI" id="CHEBI:58702"/>
    </ligand>
</feature>
<dbReference type="InterPro" id="IPR023193">
    <property type="entry name" value="EPSP_synthase_CS"/>
</dbReference>
<dbReference type="EC" id="2.5.1.19" evidence="7"/>
<feature type="binding site" evidence="7">
    <location>
        <position position="329"/>
    </location>
    <ligand>
        <name>3-phosphoshikimate</name>
        <dbReference type="ChEBI" id="CHEBI:145989"/>
    </ligand>
</feature>
<comment type="similarity">
    <text evidence="2 7">Belongs to the EPSP synthase family.</text>
</comment>
<evidence type="ECO:0000256" key="8">
    <source>
        <dbReference type="SAM" id="MobiDB-lite"/>
    </source>
</evidence>
<accession>A0ABN3UKA7</accession>
<dbReference type="EMBL" id="BAAARN010000001">
    <property type="protein sequence ID" value="GAA2733425.1"/>
    <property type="molecule type" value="Genomic_DNA"/>
</dbReference>
<name>A0ABN3UKA7_9MICO</name>
<evidence type="ECO:0000256" key="7">
    <source>
        <dbReference type="HAMAP-Rule" id="MF_00210"/>
    </source>
</evidence>
<feature type="active site" description="Proton acceptor" evidence="7">
    <location>
        <position position="329"/>
    </location>
</feature>
<keyword evidence="3 7" id="KW-0028">Amino-acid biosynthesis</keyword>
<dbReference type="HAMAP" id="MF_00210">
    <property type="entry name" value="EPSP_synth"/>
    <property type="match status" value="1"/>
</dbReference>
<dbReference type="InterPro" id="IPR006264">
    <property type="entry name" value="EPSP_synthase"/>
</dbReference>
<evidence type="ECO:0000259" key="9">
    <source>
        <dbReference type="Pfam" id="PF00275"/>
    </source>
</evidence>
<feature type="binding site" evidence="7">
    <location>
        <position position="37"/>
    </location>
    <ligand>
        <name>3-phosphoshikimate</name>
        <dbReference type="ChEBI" id="CHEBI:145989"/>
    </ligand>
</feature>
<dbReference type="InterPro" id="IPR036968">
    <property type="entry name" value="Enolpyruvate_Tfrase_sf"/>
</dbReference>
<dbReference type="RefSeq" id="WP_344191121.1">
    <property type="nucleotide sequence ID" value="NZ_BAAARN010000001.1"/>
</dbReference>
<dbReference type="CDD" id="cd01556">
    <property type="entry name" value="EPSP_synthase"/>
    <property type="match status" value="1"/>
</dbReference>
<evidence type="ECO:0000313" key="10">
    <source>
        <dbReference type="EMBL" id="GAA2733425.1"/>
    </source>
</evidence>
<dbReference type="InterPro" id="IPR001986">
    <property type="entry name" value="Enolpyruvate_Tfrase_dom"/>
</dbReference>
<feature type="binding site" evidence="7">
    <location>
        <position position="111"/>
    </location>
    <ligand>
        <name>phosphoenolpyruvate</name>
        <dbReference type="ChEBI" id="CHEBI:58702"/>
    </ligand>
</feature>
<feature type="binding site" evidence="7">
    <location>
        <position position="38"/>
    </location>
    <ligand>
        <name>3-phosphoshikimate</name>
        <dbReference type="ChEBI" id="CHEBI:145989"/>
    </ligand>
</feature>
<proteinExistence type="inferred from homology"/>
<feature type="binding site" evidence="7">
    <location>
        <position position="401"/>
    </location>
    <ligand>
        <name>phosphoenolpyruvate</name>
        <dbReference type="ChEBI" id="CHEBI:58702"/>
    </ligand>
</feature>
<comment type="subunit">
    <text evidence="7">Monomer.</text>
</comment>
<gene>
    <name evidence="7 10" type="primary">aroA</name>
    <name evidence="10" type="ORF">GCM10009867_11380</name>
</gene>
<feature type="binding site" evidence="7">
    <location>
        <position position="356"/>
    </location>
    <ligand>
        <name>3-phosphoshikimate</name>
        <dbReference type="ChEBI" id="CHEBI:145989"/>
    </ligand>
</feature>
<evidence type="ECO:0000256" key="6">
    <source>
        <dbReference type="ARBA" id="ARBA00044633"/>
    </source>
</evidence>
<dbReference type="Pfam" id="PF00275">
    <property type="entry name" value="EPSP_synthase"/>
    <property type="match status" value="1"/>
</dbReference>